<evidence type="ECO:0000313" key="1">
    <source>
        <dbReference type="EMBL" id="KKU86726.1"/>
    </source>
</evidence>
<dbReference type="AlphaFoldDB" id="A0A0G1TY32"/>
<sequence>MIKSKEGPLAAFRLGGDSRMFVDEEVATAVNIGIERDLSKHKKEISRERTARNVLISGFLGLVAVLVSGKDNLPHPAAVSDSYLPEPLRETADNASRELVRAIIFTRALASGQDPYALDSAGYIDVYVDPLPDGCMSVRLRGASTVDTRFRVEIDWSGDAPNWQRWYAAPEGLFYLNMPVCPTSGPFDLEIQAETTNADGTPRTGENVVVFAAPPTGQ</sequence>
<name>A0A0G1TY32_9BACT</name>
<proteinExistence type="predicted"/>
<gene>
    <name evidence="1" type="ORF">UY16_C0049G0005</name>
</gene>
<accession>A0A0G1TY32</accession>
<reference evidence="1 2" key="1">
    <citation type="journal article" date="2015" name="Nature">
        <title>rRNA introns, odd ribosomes, and small enigmatic genomes across a large radiation of phyla.</title>
        <authorList>
            <person name="Brown C.T."/>
            <person name="Hug L.A."/>
            <person name="Thomas B.C."/>
            <person name="Sharon I."/>
            <person name="Castelle C.J."/>
            <person name="Singh A."/>
            <person name="Wilkins M.J."/>
            <person name="Williams K.H."/>
            <person name="Banfield J.F."/>
        </authorList>
    </citation>
    <scope>NUCLEOTIDE SEQUENCE [LARGE SCALE GENOMIC DNA]</scope>
</reference>
<evidence type="ECO:0000313" key="2">
    <source>
        <dbReference type="Proteomes" id="UP000034739"/>
    </source>
</evidence>
<dbReference type="Proteomes" id="UP000034739">
    <property type="component" value="Unassembled WGS sequence"/>
</dbReference>
<protein>
    <submittedName>
        <fullName evidence="1">Uncharacterized protein</fullName>
    </submittedName>
</protein>
<dbReference type="EMBL" id="LCOY01000049">
    <property type="protein sequence ID" value="KKU86726.1"/>
    <property type="molecule type" value="Genomic_DNA"/>
</dbReference>
<comment type="caution">
    <text evidence="1">The sequence shown here is derived from an EMBL/GenBank/DDBJ whole genome shotgun (WGS) entry which is preliminary data.</text>
</comment>
<organism evidence="1 2">
    <name type="scientific">Candidatus Gottesmanbacteria bacterium GW2011_GWA2_47_9</name>
    <dbReference type="NCBI Taxonomy" id="1618445"/>
    <lineage>
        <taxon>Bacteria</taxon>
        <taxon>Candidatus Gottesmaniibacteriota</taxon>
    </lineage>
</organism>